<dbReference type="Pfam" id="PF03592">
    <property type="entry name" value="Terminase_2"/>
    <property type="match status" value="1"/>
</dbReference>
<organism evidence="3 4">
    <name type="scientific">Leptotrichia wadei</name>
    <dbReference type="NCBI Taxonomy" id="157687"/>
    <lineage>
        <taxon>Bacteria</taxon>
        <taxon>Fusobacteriati</taxon>
        <taxon>Fusobacteriota</taxon>
        <taxon>Fusobacteriia</taxon>
        <taxon>Fusobacteriales</taxon>
        <taxon>Leptotrichiaceae</taxon>
        <taxon>Leptotrichia</taxon>
    </lineage>
</organism>
<dbReference type="PANTHER" id="PTHR41328:SF2">
    <property type="entry name" value="TERMINASE SMALL SUBUNIT"/>
    <property type="match status" value="1"/>
</dbReference>
<dbReference type="InterPro" id="IPR052404">
    <property type="entry name" value="SPP1-like_terminase"/>
</dbReference>
<keyword evidence="1" id="KW-1188">Viral release from host cell</keyword>
<accession>A0A134ARG1</accession>
<sequence>MQGIFIFIFIFEEVVALKLNARQKAFCEYYVASGNATESAIKAGYKERYARQNTPKLLRNTTLVGYIKELREKTKTSRIMTAIERREFLTEVIKNGKEKIQDRLKALDILNKMDGEYIEKMQLSGQLNTNPFSGLTIEELRALAGGKSG</sequence>
<dbReference type="STRING" id="157687.HMPREF3180_00083"/>
<evidence type="ECO:0000313" key="4">
    <source>
        <dbReference type="Proteomes" id="UP000070483"/>
    </source>
</evidence>
<dbReference type="InterPro" id="IPR038713">
    <property type="entry name" value="Terminase_Gp1_N_sf"/>
</dbReference>
<dbReference type="AlphaFoldDB" id="A0A134ARG1"/>
<keyword evidence="2" id="KW-0231">Viral genome packaging</keyword>
<keyword evidence="4" id="KW-1185">Reference proteome</keyword>
<dbReference type="EMBL" id="LSDD01000004">
    <property type="protein sequence ID" value="KXB70289.1"/>
    <property type="molecule type" value="Genomic_DNA"/>
</dbReference>
<evidence type="ECO:0000256" key="2">
    <source>
        <dbReference type="ARBA" id="ARBA00023219"/>
    </source>
</evidence>
<evidence type="ECO:0000313" key="3">
    <source>
        <dbReference type="EMBL" id="KXB70289.1"/>
    </source>
</evidence>
<dbReference type="PATRIC" id="fig|157687.3.peg.84"/>
<name>A0A134ARG1_9FUSO</name>
<comment type="caution">
    <text evidence="3">The sequence shown here is derived from an EMBL/GenBank/DDBJ whole genome shotgun (WGS) entry which is preliminary data.</text>
</comment>
<protein>
    <submittedName>
        <fullName evidence="3">Terminase small subunit</fullName>
    </submittedName>
</protein>
<gene>
    <name evidence="3" type="ORF">HMPREF3180_00083</name>
</gene>
<dbReference type="PANTHER" id="PTHR41328">
    <property type="entry name" value="TERMINASE SMALL SUBUNIT-RELATED"/>
    <property type="match status" value="1"/>
</dbReference>
<evidence type="ECO:0000256" key="1">
    <source>
        <dbReference type="ARBA" id="ARBA00022612"/>
    </source>
</evidence>
<dbReference type="Gene3D" id="1.10.10.1400">
    <property type="entry name" value="Terminase, small subunit, N-terminal DNA-binding domain, HTH motif"/>
    <property type="match status" value="1"/>
</dbReference>
<reference evidence="4" key="1">
    <citation type="submission" date="2016-01" db="EMBL/GenBank/DDBJ databases">
        <authorList>
            <person name="Mitreva M."/>
            <person name="Pepin K.H."/>
            <person name="Mihindukulasuriya K.A."/>
            <person name="Fulton R."/>
            <person name="Fronick C."/>
            <person name="O'Laughlin M."/>
            <person name="Miner T."/>
            <person name="Herter B."/>
            <person name="Rosa B.A."/>
            <person name="Cordes M."/>
            <person name="Tomlinson C."/>
            <person name="Wollam A."/>
            <person name="Palsikar V.B."/>
            <person name="Mardis E.R."/>
            <person name="Wilson R.K."/>
        </authorList>
    </citation>
    <scope>NUCLEOTIDE SEQUENCE [LARGE SCALE GENOMIC DNA]</scope>
    <source>
        <strain evidence="4">KA00185</strain>
    </source>
</reference>
<dbReference type="GO" id="GO:0051276">
    <property type="term" value="P:chromosome organization"/>
    <property type="evidence" value="ECO:0007669"/>
    <property type="project" value="InterPro"/>
</dbReference>
<proteinExistence type="predicted"/>
<dbReference type="InterPro" id="IPR005335">
    <property type="entry name" value="Terminase_ssu"/>
</dbReference>
<dbReference type="Proteomes" id="UP000070483">
    <property type="component" value="Unassembled WGS sequence"/>
</dbReference>